<dbReference type="PANTHER" id="PTHR14143">
    <property type="entry name" value="INTERFERON-INDUCIBLE GTPASE FAMILY MEMBER"/>
    <property type="match status" value="1"/>
</dbReference>
<dbReference type="Pfam" id="PF05049">
    <property type="entry name" value="IIGP"/>
    <property type="match status" value="1"/>
</dbReference>
<dbReference type="InParanoid" id="S8E6C2"/>
<sequence length="260" mass="29158">AENEAAKALAARELAEMKLREGIRPILMPTLNEFEVTKRTVEYKEGWFHFAVVGTAGTGKSSLVNALRGLRNSSRGAAQTGTSETTMNVGRYADASNRPFVWYDVPGAGTVNVPDWKYFVDQGLYVFDAIIVLYGDRFTEIDVAILRNCSRWRIPAYIVRSKAGVHIQNTINDFLQADGEEEEDEAPTSARARGQYIKSTREDVKRNLALADLPQQRVYIVDKDALTTVVKGKEHPDFIDEQELYRDLLAEAGSRRIVPE</sequence>
<feature type="domain" description="IRG-type G" evidence="2">
    <location>
        <begin position="46"/>
        <end position="248"/>
    </location>
</feature>
<dbReference type="Gene3D" id="3.40.50.300">
    <property type="entry name" value="P-loop containing nucleotide triphosphate hydrolases"/>
    <property type="match status" value="1"/>
</dbReference>
<dbReference type="EMBL" id="KE504160">
    <property type="protein sequence ID" value="EPS98948.1"/>
    <property type="molecule type" value="Genomic_DNA"/>
</dbReference>
<dbReference type="GO" id="GO:0016020">
    <property type="term" value="C:membrane"/>
    <property type="evidence" value="ECO:0007669"/>
    <property type="project" value="InterPro"/>
</dbReference>
<gene>
    <name evidence="3" type="ORF">FOMPIDRAFT_13163</name>
</gene>
<feature type="non-terminal residue" evidence="3">
    <location>
        <position position="260"/>
    </location>
</feature>
<evidence type="ECO:0000256" key="1">
    <source>
        <dbReference type="ARBA" id="ARBA00005429"/>
    </source>
</evidence>
<reference evidence="3 4" key="1">
    <citation type="journal article" date="2012" name="Science">
        <title>The Paleozoic origin of enzymatic lignin decomposition reconstructed from 31 fungal genomes.</title>
        <authorList>
            <person name="Floudas D."/>
            <person name="Binder M."/>
            <person name="Riley R."/>
            <person name="Barry K."/>
            <person name="Blanchette R.A."/>
            <person name="Henrissat B."/>
            <person name="Martinez A.T."/>
            <person name="Otillar R."/>
            <person name="Spatafora J.W."/>
            <person name="Yadav J.S."/>
            <person name="Aerts A."/>
            <person name="Benoit I."/>
            <person name="Boyd A."/>
            <person name="Carlson A."/>
            <person name="Copeland A."/>
            <person name="Coutinho P.M."/>
            <person name="de Vries R.P."/>
            <person name="Ferreira P."/>
            <person name="Findley K."/>
            <person name="Foster B."/>
            <person name="Gaskell J."/>
            <person name="Glotzer D."/>
            <person name="Gorecki P."/>
            <person name="Heitman J."/>
            <person name="Hesse C."/>
            <person name="Hori C."/>
            <person name="Igarashi K."/>
            <person name="Jurgens J.A."/>
            <person name="Kallen N."/>
            <person name="Kersten P."/>
            <person name="Kohler A."/>
            <person name="Kuees U."/>
            <person name="Kumar T.K.A."/>
            <person name="Kuo A."/>
            <person name="LaButti K."/>
            <person name="Larrondo L.F."/>
            <person name="Lindquist E."/>
            <person name="Ling A."/>
            <person name="Lombard V."/>
            <person name="Lucas S."/>
            <person name="Lundell T."/>
            <person name="Martin R."/>
            <person name="McLaughlin D.J."/>
            <person name="Morgenstern I."/>
            <person name="Morin E."/>
            <person name="Murat C."/>
            <person name="Nagy L.G."/>
            <person name="Nolan M."/>
            <person name="Ohm R.A."/>
            <person name="Patyshakuliyeva A."/>
            <person name="Rokas A."/>
            <person name="Ruiz-Duenas F.J."/>
            <person name="Sabat G."/>
            <person name="Salamov A."/>
            <person name="Samejima M."/>
            <person name="Schmutz J."/>
            <person name="Slot J.C."/>
            <person name="St John F."/>
            <person name="Stenlid J."/>
            <person name="Sun H."/>
            <person name="Sun S."/>
            <person name="Syed K."/>
            <person name="Tsang A."/>
            <person name="Wiebenga A."/>
            <person name="Young D."/>
            <person name="Pisabarro A."/>
            <person name="Eastwood D.C."/>
            <person name="Martin F."/>
            <person name="Cullen D."/>
            <person name="Grigoriev I.V."/>
            <person name="Hibbett D.S."/>
        </authorList>
    </citation>
    <scope>NUCLEOTIDE SEQUENCE</scope>
    <source>
        <strain evidence="4">FP-58527</strain>
    </source>
</reference>
<evidence type="ECO:0000313" key="3">
    <source>
        <dbReference type="EMBL" id="EPS98948.1"/>
    </source>
</evidence>
<dbReference type="SUPFAM" id="SSF52540">
    <property type="entry name" value="P-loop containing nucleoside triphosphate hydrolases"/>
    <property type="match status" value="1"/>
</dbReference>
<dbReference type="PROSITE" id="PS51716">
    <property type="entry name" value="G_IRG"/>
    <property type="match status" value="1"/>
</dbReference>
<dbReference type="GO" id="GO:0005525">
    <property type="term" value="F:GTP binding"/>
    <property type="evidence" value="ECO:0007669"/>
    <property type="project" value="InterPro"/>
</dbReference>
<dbReference type="PANTHER" id="PTHR14143:SF1">
    <property type="entry name" value="IRG-TYPE G DOMAIN-CONTAINING PROTEIN"/>
    <property type="match status" value="1"/>
</dbReference>
<dbReference type="eggNOG" id="ENOG502S70P">
    <property type="taxonomic scope" value="Eukaryota"/>
</dbReference>
<evidence type="ECO:0000259" key="2">
    <source>
        <dbReference type="PROSITE" id="PS51716"/>
    </source>
</evidence>
<accession>S8E6C2</accession>
<dbReference type="Proteomes" id="UP000015241">
    <property type="component" value="Unassembled WGS sequence"/>
</dbReference>
<evidence type="ECO:0000313" key="4">
    <source>
        <dbReference type="Proteomes" id="UP000015241"/>
    </source>
</evidence>
<dbReference type="OrthoDB" id="422720at2759"/>
<feature type="non-terminal residue" evidence="3">
    <location>
        <position position="1"/>
    </location>
</feature>
<organism evidence="3 4">
    <name type="scientific">Fomitopsis schrenkii</name>
    <name type="common">Brown rot fungus</name>
    <dbReference type="NCBI Taxonomy" id="2126942"/>
    <lineage>
        <taxon>Eukaryota</taxon>
        <taxon>Fungi</taxon>
        <taxon>Dikarya</taxon>
        <taxon>Basidiomycota</taxon>
        <taxon>Agaricomycotina</taxon>
        <taxon>Agaricomycetes</taxon>
        <taxon>Polyporales</taxon>
        <taxon>Fomitopsis</taxon>
    </lineage>
</organism>
<comment type="similarity">
    <text evidence="1">Belongs to the TRAFAC class dynamin-like GTPase superfamily. IRG family.</text>
</comment>
<dbReference type="HOGENOM" id="CLU_034479_1_0_1"/>
<protein>
    <recommendedName>
        <fullName evidence="2">IRG-type G domain-containing protein</fullName>
    </recommendedName>
</protein>
<dbReference type="AlphaFoldDB" id="S8E6C2"/>
<proteinExistence type="inferred from homology"/>
<dbReference type="InterPro" id="IPR030385">
    <property type="entry name" value="G_IRG_dom"/>
</dbReference>
<keyword evidence="4" id="KW-1185">Reference proteome</keyword>
<dbReference type="InterPro" id="IPR027417">
    <property type="entry name" value="P-loop_NTPase"/>
</dbReference>
<name>S8E6C2_FOMSC</name>
<dbReference type="InterPro" id="IPR007743">
    <property type="entry name" value="Immunity-related_GTPase-like"/>
</dbReference>
<dbReference type="STRING" id="743788.S8E6C2"/>